<accession>A0AAV4DUJ6</accession>
<evidence type="ECO:0000313" key="2">
    <source>
        <dbReference type="Proteomes" id="UP000735302"/>
    </source>
</evidence>
<comment type="caution">
    <text evidence="1">The sequence shown here is derived from an EMBL/GenBank/DDBJ whole genome shotgun (WGS) entry which is preliminary data.</text>
</comment>
<proteinExistence type="predicted"/>
<name>A0AAV4DUJ6_9GAST</name>
<dbReference type="Proteomes" id="UP000735302">
    <property type="component" value="Unassembled WGS sequence"/>
</dbReference>
<sequence>MALFCHSYPERSNSFYKTRRRIQEIQTFDSPLFPMLPREPRPSAEVNKEYRLPALGGAELFLAARDAGSGKLDNWSDMERLFAMVTNG</sequence>
<reference evidence="1 2" key="1">
    <citation type="journal article" date="2021" name="Elife">
        <title>Chloroplast acquisition without the gene transfer in kleptoplastic sea slugs, Plakobranchus ocellatus.</title>
        <authorList>
            <person name="Maeda T."/>
            <person name="Takahashi S."/>
            <person name="Yoshida T."/>
            <person name="Shimamura S."/>
            <person name="Takaki Y."/>
            <person name="Nagai Y."/>
            <person name="Toyoda A."/>
            <person name="Suzuki Y."/>
            <person name="Arimoto A."/>
            <person name="Ishii H."/>
            <person name="Satoh N."/>
            <person name="Nishiyama T."/>
            <person name="Hasebe M."/>
            <person name="Maruyama T."/>
            <person name="Minagawa J."/>
            <person name="Obokata J."/>
            <person name="Shigenobu S."/>
        </authorList>
    </citation>
    <scope>NUCLEOTIDE SEQUENCE [LARGE SCALE GENOMIC DNA]</scope>
</reference>
<keyword evidence="2" id="KW-1185">Reference proteome</keyword>
<evidence type="ECO:0000313" key="1">
    <source>
        <dbReference type="EMBL" id="GFO47751.1"/>
    </source>
</evidence>
<dbReference type="EMBL" id="BLXT01008342">
    <property type="protein sequence ID" value="GFO47751.1"/>
    <property type="molecule type" value="Genomic_DNA"/>
</dbReference>
<protein>
    <submittedName>
        <fullName evidence="1">Uncharacterized protein</fullName>
    </submittedName>
</protein>
<gene>
    <name evidence="1" type="ORF">PoB_007425600</name>
</gene>
<dbReference type="AlphaFoldDB" id="A0AAV4DUJ6"/>
<organism evidence="1 2">
    <name type="scientific">Plakobranchus ocellatus</name>
    <dbReference type="NCBI Taxonomy" id="259542"/>
    <lineage>
        <taxon>Eukaryota</taxon>
        <taxon>Metazoa</taxon>
        <taxon>Spiralia</taxon>
        <taxon>Lophotrochozoa</taxon>
        <taxon>Mollusca</taxon>
        <taxon>Gastropoda</taxon>
        <taxon>Heterobranchia</taxon>
        <taxon>Euthyneura</taxon>
        <taxon>Panpulmonata</taxon>
        <taxon>Sacoglossa</taxon>
        <taxon>Placobranchoidea</taxon>
        <taxon>Plakobranchidae</taxon>
        <taxon>Plakobranchus</taxon>
    </lineage>
</organism>